<feature type="region of interest" description="Disordered" evidence="1">
    <location>
        <begin position="13"/>
        <end position="65"/>
    </location>
</feature>
<keyword evidence="3" id="KW-1185">Reference proteome</keyword>
<dbReference type="EMBL" id="CALNXI010000059">
    <property type="protein sequence ID" value="CAH3017266.1"/>
    <property type="molecule type" value="Genomic_DNA"/>
</dbReference>
<protein>
    <submittedName>
        <fullName evidence="2">Uncharacterized protein</fullName>
    </submittedName>
</protein>
<accession>A0ABN8LNJ3</accession>
<sequence length="103" mass="10947">MAGEKIIPFKYKHFADSAPEESRSEESASNNEDINEERSCSAPPNKLPKLSNPDDQAEVSGIEDVVTEGPVAATAGSTTGTKIDLGTVVKAAEGSWDVLRRLS</sequence>
<name>A0ABN8LNJ3_9CNID</name>
<reference evidence="2 3" key="1">
    <citation type="submission" date="2022-05" db="EMBL/GenBank/DDBJ databases">
        <authorList>
            <consortium name="Genoscope - CEA"/>
            <person name="William W."/>
        </authorList>
    </citation>
    <scope>NUCLEOTIDE SEQUENCE [LARGE SCALE GENOMIC DNA]</scope>
</reference>
<feature type="non-terminal residue" evidence="2">
    <location>
        <position position="103"/>
    </location>
</feature>
<evidence type="ECO:0000313" key="2">
    <source>
        <dbReference type="EMBL" id="CAH3017266.1"/>
    </source>
</evidence>
<organism evidence="2 3">
    <name type="scientific">Porites evermanni</name>
    <dbReference type="NCBI Taxonomy" id="104178"/>
    <lineage>
        <taxon>Eukaryota</taxon>
        <taxon>Metazoa</taxon>
        <taxon>Cnidaria</taxon>
        <taxon>Anthozoa</taxon>
        <taxon>Hexacorallia</taxon>
        <taxon>Scleractinia</taxon>
        <taxon>Fungiina</taxon>
        <taxon>Poritidae</taxon>
        <taxon>Porites</taxon>
    </lineage>
</organism>
<evidence type="ECO:0000256" key="1">
    <source>
        <dbReference type="SAM" id="MobiDB-lite"/>
    </source>
</evidence>
<dbReference type="Proteomes" id="UP001159427">
    <property type="component" value="Unassembled WGS sequence"/>
</dbReference>
<evidence type="ECO:0000313" key="3">
    <source>
        <dbReference type="Proteomes" id="UP001159427"/>
    </source>
</evidence>
<gene>
    <name evidence="2" type="ORF">PEVE_00036688</name>
</gene>
<proteinExistence type="predicted"/>
<comment type="caution">
    <text evidence="2">The sequence shown here is derived from an EMBL/GenBank/DDBJ whole genome shotgun (WGS) entry which is preliminary data.</text>
</comment>